<keyword evidence="2" id="KW-0804">Transcription</keyword>
<protein>
    <recommendedName>
        <fullName evidence="5">Asp23/Gls24 family envelope stress response protein</fullName>
    </recommendedName>
</protein>
<organism evidence="3 4">
    <name type="scientific">Saccharopolyspora terrae</name>
    <dbReference type="NCBI Taxonomy" id="2530384"/>
    <lineage>
        <taxon>Bacteria</taxon>
        <taxon>Bacillati</taxon>
        <taxon>Actinomycetota</taxon>
        <taxon>Actinomycetes</taxon>
        <taxon>Pseudonocardiales</taxon>
        <taxon>Pseudonocardiaceae</taxon>
        <taxon>Saccharopolyspora</taxon>
    </lineage>
</organism>
<evidence type="ECO:0000256" key="2">
    <source>
        <dbReference type="ARBA" id="ARBA00023163"/>
    </source>
</evidence>
<sequence>MGEFPFDPEQQLACGHTYGELVEHLAGDSTPEFAEHVAGCPHCRAALDRLAPSWAPVRRAAQVSVEPPNGLLDRVLMTSRRARGVNVGPSIEIPQEGGALRVTPHAALVLARRLIAELLAGFPGVRLLACTGDSQEIRVELQVTYGSDAPELATRLREEVEDGLRGALGPGAPVVWVRIADVSYPGE</sequence>
<reference evidence="3 4" key="1">
    <citation type="submission" date="2019-03" db="EMBL/GenBank/DDBJ databases">
        <title>Draft genome sequences of novel Actinobacteria.</title>
        <authorList>
            <person name="Sahin N."/>
            <person name="Ay H."/>
            <person name="Saygin H."/>
        </authorList>
    </citation>
    <scope>NUCLEOTIDE SEQUENCE [LARGE SCALE GENOMIC DNA]</scope>
    <source>
        <strain evidence="3 4">16K309</strain>
    </source>
</reference>
<accession>A0A4R4VBK9</accession>
<dbReference type="EMBL" id="SMKS01000045">
    <property type="protein sequence ID" value="TDD02799.1"/>
    <property type="molecule type" value="Genomic_DNA"/>
</dbReference>
<dbReference type="Gene3D" id="1.10.10.1320">
    <property type="entry name" value="Anti-sigma factor, zinc-finger domain"/>
    <property type="match status" value="1"/>
</dbReference>
<proteinExistence type="predicted"/>
<dbReference type="AlphaFoldDB" id="A0A4R4VBK9"/>
<name>A0A4R4VBK9_9PSEU</name>
<evidence type="ECO:0000313" key="4">
    <source>
        <dbReference type="Proteomes" id="UP000295674"/>
    </source>
</evidence>
<gene>
    <name evidence="3" type="ORF">E1181_21975</name>
</gene>
<comment type="caution">
    <text evidence="3">The sequence shown here is derived from an EMBL/GenBank/DDBJ whole genome shotgun (WGS) entry which is preliminary data.</text>
</comment>
<evidence type="ECO:0000256" key="1">
    <source>
        <dbReference type="ARBA" id="ARBA00023015"/>
    </source>
</evidence>
<keyword evidence="1" id="KW-0805">Transcription regulation</keyword>
<evidence type="ECO:0000313" key="3">
    <source>
        <dbReference type="EMBL" id="TDD02799.1"/>
    </source>
</evidence>
<keyword evidence="4" id="KW-1185">Reference proteome</keyword>
<dbReference type="Proteomes" id="UP000295674">
    <property type="component" value="Unassembled WGS sequence"/>
</dbReference>
<dbReference type="RefSeq" id="WP_132677536.1">
    <property type="nucleotide sequence ID" value="NZ_SMKS01000045.1"/>
</dbReference>
<evidence type="ECO:0008006" key="5">
    <source>
        <dbReference type="Google" id="ProtNLM"/>
    </source>
</evidence>
<dbReference type="InterPro" id="IPR041916">
    <property type="entry name" value="Anti_sigma_zinc_sf"/>
</dbReference>
<dbReference type="OrthoDB" id="3628932at2"/>